<comment type="similarity">
    <text evidence="1">Belongs to the short-chain dehydrogenases/reductases (SDR) family.</text>
</comment>
<dbReference type="PROSITE" id="PS00061">
    <property type="entry name" value="ADH_SHORT"/>
    <property type="match status" value="1"/>
</dbReference>
<evidence type="ECO:0000313" key="4">
    <source>
        <dbReference type="Proteomes" id="UP000636010"/>
    </source>
</evidence>
<dbReference type="InterPro" id="IPR036291">
    <property type="entry name" value="NAD(P)-bd_dom_sf"/>
</dbReference>
<dbReference type="RefSeq" id="WP_188464770.1">
    <property type="nucleotide sequence ID" value="NZ_BAABHU010000009.1"/>
</dbReference>
<proteinExistence type="inferred from homology"/>
<organism evidence="3 4">
    <name type="scientific">Marivirga lumbricoides</name>
    <dbReference type="NCBI Taxonomy" id="1046115"/>
    <lineage>
        <taxon>Bacteria</taxon>
        <taxon>Pseudomonadati</taxon>
        <taxon>Bacteroidota</taxon>
        <taxon>Cytophagia</taxon>
        <taxon>Cytophagales</taxon>
        <taxon>Marivirgaceae</taxon>
        <taxon>Marivirga</taxon>
    </lineage>
</organism>
<dbReference type="EMBL" id="BMEC01000009">
    <property type="protein sequence ID" value="GGC41878.1"/>
    <property type="molecule type" value="Genomic_DNA"/>
</dbReference>
<evidence type="ECO:0000313" key="3">
    <source>
        <dbReference type="EMBL" id="GGC41878.1"/>
    </source>
</evidence>
<dbReference type="InterPro" id="IPR002347">
    <property type="entry name" value="SDR_fam"/>
</dbReference>
<sequence length="242" mass="26844">MNVLILGATSDMAKALIEELAKEKHKFFLAARNVKRLEPFSKNLKIKFDVTADLIEFDAQDFNSHEIIYNQINPKPDWVISFIGYLGDQNKASGNWQESKHIIDTNYSGVVSILNIVAQDMSARNAGVIVGVSSVAGDRGRGSNYLYGSAKAGLSAYLSGLRNSLYKQGVHVMTVKPGFVDTQMTAGLNLPKPITASPSQVAKGIIKGIKKRKNVIYLLPLWRLIMFTIRNIPEFVFKKLKL</sequence>
<accession>A0ABQ1MJR0</accession>
<dbReference type="InterPro" id="IPR020904">
    <property type="entry name" value="Sc_DH/Rdtase_CS"/>
</dbReference>
<dbReference type="Pfam" id="PF00106">
    <property type="entry name" value="adh_short"/>
    <property type="match status" value="1"/>
</dbReference>
<keyword evidence="2" id="KW-0560">Oxidoreductase</keyword>
<name>A0ABQ1MJR0_9BACT</name>
<evidence type="ECO:0000256" key="1">
    <source>
        <dbReference type="ARBA" id="ARBA00006484"/>
    </source>
</evidence>
<dbReference type="Proteomes" id="UP000636010">
    <property type="component" value="Unassembled WGS sequence"/>
</dbReference>
<reference evidence="4" key="1">
    <citation type="journal article" date="2019" name="Int. J. Syst. Evol. Microbiol.">
        <title>The Global Catalogue of Microorganisms (GCM) 10K type strain sequencing project: providing services to taxonomists for standard genome sequencing and annotation.</title>
        <authorList>
            <consortium name="The Broad Institute Genomics Platform"/>
            <consortium name="The Broad Institute Genome Sequencing Center for Infectious Disease"/>
            <person name="Wu L."/>
            <person name="Ma J."/>
        </authorList>
    </citation>
    <scope>NUCLEOTIDE SEQUENCE [LARGE SCALE GENOMIC DNA]</scope>
    <source>
        <strain evidence="4">CGMCC 1.10832</strain>
    </source>
</reference>
<protein>
    <submittedName>
        <fullName evidence="3">Short-chain dehydrogenase</fullName>
    </submittedName>
</protein>
<dbReference type="SUPFAM" id="SSF51735">
    <property type="entry name" value="NAD(P)-binding Rossmann-fold domains"/>
    <property type="match status" value="1"/>
</dbReference>
<gene>
    <name evidence="3" type="ORF">GCM10011506_29310</name>
</gene>
<dbReference type="PANTHER" id="PTHR44196">
    <property type="entry name" value="DEHYDROGENASE/REDUCTASE SDR FAMILY MEMBER 7B"/>
    <property type="match status" value="1"/>
</dbReference>
<keyword evidence="4" id="KW-1185">Reference proteome</keyword>
<dbReference type="PANTHER" id="PTHR44196:SF3">
    <property type="entry name" value="SHORT CHAIN DEHYDROGENASE FAMILY PROTEIN"/>
    <property type="match status" value="1"/>
</dbReference>
<evidence type="ECO:0000256" key="2">
    <source>
        <dbReference type="ARBA" id="ARBA00023002"/>
    </source>
</evidence>
<dbReference type="PRINTS" id="PR00081">
    <property type="entry name" value="GDHRDH"/>
</dbReference>
<dbReference type="Gene3D" id="3.40.50.720">
    <property type="entry name" value="NAD(P)-binding Rossmann-like Domain"/>
    <property type="match status" value="1"/>
</dbReference>
<dbReference type="NCBIfam" id="NF005489">
    <property type="entry name" value="PRK07102.1"/>
    <property type="match status" value="1"/>
</dbReference>
<comment type="caution">
    <text evidence="3">The sequence shown here is derived from an EMBL/GenBank/DDBJ whole genome shotgun (WGS) entry which is preliminary data.</text>
</comment>